<dbReference type="AlphaFoldDB" id="A0A0K2T8M1"/>
<proteinExistence type="predicted"/>
<organism evidence="1">
    <name type="scientific">Lepeophtheirus salmonis</name>
    <name type="common">Salmon louse</name>
    <name type="synonym">Caligus salmonis</name>
    <dbReference type="NCBI Taxonomy" id="72036"/>
    <lineage>
        <taxon>Eukaryota</taxon>
        <taxon>Metazoa</taxon>
        <taxon>Ecdysozoa</taxon>
        <taxon>Arthropoda</taxon>
        <taxon>Crustacea</taxon>
        <taxon>Multicrustacea</taxon>
        <taxon>Hexanauplia</taxon>
        <taxon>Copepoda</taxon>
        <taxon>Siphonostomatoida</taxon>
        <taxon>Caligidae</taxon>
        <taxon>Lepeophtheirus</taxon>
    </lineage>
</organism>
<accession>A0A0K2T8M1</accession>
<protein>
    <submittedName>
        <fullName evidence="1">Uncharacterized protein</fullName>
    </submittedName>
</protein>
<name>A0A0K2T8M1_LEPSM</name>
<dbReference type="EMBL" id="HACA01004465">
    <property type="protein sequence ID" value="CDW21826.1"/>
    <property type="molecule type" value="Transcribed_RNA"/>
</dbReference>
<sequence>MAILILNFPVRVKEEKENEEEEKAEGIHPIVYEYGVHPTAQLACSHILTALPCRQIRFPLVMLLYFSLSHFKKSVLLFQLVH</sequence>
<evidence type="ECO:0000313" key="1">
    <source>
        <dbReference type="EMBL" id="CDW21826.1"/>
    </source>
</evidence>
<reference evidence="1" key="1">
    <citation type="submission" date="2014-05" db="EMBL/GenBank/DDBJ databases">
        <authorList>
            <person name="Chronopoulou M."/>
        </authorList>
    </citation>
    <scope>NUCLEOTIDE SEQUENCE</scope>
    <source>
        <tissue evidence="1">Whole organism</tissue>
    </source>
</reference>